<organism evidence="4 5">
    <name type="scientific">Acetatifactor muris</name>
    <dbReference type="NCBI Taxonomy" id="879566"/>
    <lineage>
        <taxon>Bacteria</taxon>
        <taxon>Bacillati</taxon>
        <taxon>Bacillota</taxon>
        <taxon>Clostridia</taxon>
        <taxon>Lachnospirales</taxon>
        <taxon>Lachnospiraceae</taxon>
        <taxon>Acetatifactor</taxon>
    </lineage>
</organism>
<keyword evidence="5" id="KW-1185">Reference proteome</keyword>
<feature type="domain" description="Phage head morphogenesis" evidence="2">
    <location>
        <begin position="163"/>
        <end position="288"/>
    </location>
</feature>
<gene>
    <name evidence="4" type="ORF">AMURIS_03778</name>
</gene>
<feature type="region of interest" description="Disordered" evidence="1">
    <location>
        <begin position="214"/>
        <end position="249"/>
    </location>
</feature>
<feature type="compositionally biased region" description="Gly residues" evidence="1">
    <location>
        <begin position="418"/>
        <end position="429"/>
    </location>
</feature>
<feature type="region of interest" description="Disordered" evidence="1">
    <location>
        <begin position="402"/>
        <end position="433"/>
    </location>
</feature>
<dbReference type="Pfam" id="PF14436">
    <property type="entry name" value="EndoU_bacteria"/>
    <property type="match status" value="1"/>
</dbReference>
<evidence type="ECO:0000259" key="2">
    <source>
        <dbReference type="Pfam" id="PF04233"/>
    </source>
</evidence>
<evidence type="ECO:0000256" key="1">
    <source>
        <dbReference type="SAM" id="MobiDB-lite"/>
    </source>
</evidence>
<dbReference type="Pfam" id="PF04233">
    <property type="entry name" value="Phage_Mu_F"/>
    <property type="match status" value="1"/>
</dbReference>
<feature type="domain" description="Bacterial EndoU nuclease" evidence="3">
    <location>
        <begin position="420"/>
        <end position="541"/>
    </location>
</feature>
<dbReference type="AlphaFoldDB" id="A0A2K4ZKM0"/>
<protein>
    <submittedName>
        <fullName evidence="4">Phage Mu protein F like protein</fullName>
    </submittedName>
</protein>
<proteinExistence type="predicted"/>
<dbReference type="EMBL" id="OFSM01000021">
    <property type="protein sequence ID" value="SOY31044.1"/>
    <property type="molecule type" value="Genomic_DNA"/>
</dbReference>
<sequence length="548" mass="60947">MPRQLKYNQAIAKALISNADGIIEAIDKYLAKADDELSDVLADEGYADAEDSVEVINAMQEEIAETLQNQTDDLVEALAAEQDSGWAAAQKKVSEMLDGDDIAEQVQEAAADMFQTEVPKLATVYMQETDGDLVVDVIRQRTKSWIASWSQRLGQLMKINTHQQITDIIQRTIDQGESIETLTRKIMDGGWRNEHYQARRVAVTEVLRAHSVAREEAIQQSPSTDRKEWRHTGAHKNKPRPNHVDMDGQIVPKDKPFELQGRDGVVYHPMYPRDPILPASETVNCHCIHRGVAADDALGMSLEERRQLQQKYIEEDDGAWKKELDEQNKAKAGITPYSALESFKEKPREKQIKYLGKAKMALYDAGLIDSDEMLRKIKKSTLQELREDGILTVGSSAARHSTVGDFSNLANPKKPAGGRNGGNMTGGGHSQANLNELSNRGIAYNIEMAYDNGVRIGGVENHTAPEKRLGQSGQSWFPESWDTEKITVAGTYTANRPAITEEIRNDAGDIIGYRKFQKFDGVTVGIFEDAGHNIDTVFPDAAQREVGD</sequence>
<evidence type="ECO:0000259" key="3">
    <source>
        <dbReference type="Pfam" id="PF14436"/>
    </source>
</evidence>
<feature type="compositionally biased region" description="Basic residues" evidence="1">
    <location>
        <begin position="232"/>
        <end position="241"/>
    </location>
</feature>
<dbReference type="InterPro" id="IPR029501">
    <property type="entry name" value="EndoU_bac"/>
</dbReference>
<dbReference type="InterPro" id="IPR006528">
    <property type="entry name" value="Phage_head_morphogenesis_dom"/>
</dbReference>
<evidence type="ECO:0000313" key="5">
    <source>
        <dbReference type="Proteomes" id="UP000236311"/>
    </source>
</evidence>
<reference evidence="4 5" key="1">
    <citation type="submission" date="2018-01" db="EMBL/GenBank/DDBJ databases">
        <authorList>
            <person name="Gaut B.S."/>
            <person name="Morton B.R."/>
            <person name="Clegg M.T."/>
            <person name="Duvall M.R."/>
        </authorList>
    </citation>
    <scope>NUCLEOTIDE SEQUENCE [LARGE SCALE GENOMIC DNA]</scope>
    <source>
        <strain evidence="4">GP69</strain>
    </source>
</reference>
<dbReference type="GO" id="GO:0004519">
    <property type="term" value="F:endonuclease activity"/>
    <property type="evidence" value="ECO:0007669"/>
    <property type="project" value="InterPro"/>
</dbReference>
<dbReference type="OrthoDB" id="2044628at2"/>
<dbReference type="Proteomes" id="UP000236311">
    <property type="component" value="Unassembled WGS sequence"/>
</dbReference>
<accession>A0A2K4ZKM0</accession>
<dbReference type="RefSeq" id="WP_103241054.1">
    <property type="nucleotide sequence ID" value="NZ_JANJZD010000024.1"/>
</dbReference>
<evidence type="ECO:0000313" key="4">
    <source>
        <dbReference type="EMBL" id="SOY31044.1"/>
    </source>
</evidence>
<name>A0A2K4ZKM0_9FIRM</name>